<dbReference type="Pfam" id="PF01535">
    <property type="entry name" value="PPR"/>
    <property type="match status" value="1"/>
</dbReference>
<dbReference type="InterPro" id="IPR002885">
    <property type="entry name" value="PPR_rpt"/>
</dbReference>
<comment type="caution">
    <text evidence="4">The sequence shown here is derived from an EMBL/GenBank/DDBJ whole genome shotgun (WGS) entry which is preliminary data.</text>
</comment>
<evidence type="ECO:0000256" key="2">
    <source>
        <dbReference type="PROSITE-ProRule" id="PRU00708"/>
    </source>
</evidence>
<feature type="repeat" description="PPR" evidence="2">
    <location>
        <begin position="640"/>
        <end position="674"/>
    </location>
</feature>
<organism evidence="4 5">
    <name type="scientific">Sporothrix stenoceras</name>
    <dbReference type="NCBI Taxonomy" id="5173"/>
    <lineage>
        <taxon>Eukaryota</taxon>
        <taxon>Fungi</taxon>
        <taxon>Dikarya</taxon>
        <taxon>Ascomycota</taxon>
        <taxon>Pezizomycotina</taxon>
        <taxon>Sordariomycetes</taxon>
        <taxon>Sordariomycetidae</taxon>
        <taxon>Ophiostomatales</taxon>
        <taxon>Ophiostomataceae</taxon>
        <taxon>Sporothrix</taxon>
    </lineage>
</organism>
<dbReference type="InterPro" id="IPR011990">
    <property type="entry name" value="TPR-like_helical_dom_sf"/>
</dbReference>
<sequence length="845" mass="93475">MEQRAQLRPPQWLTRTERQLTATEAAAWLEKTPKLNKRAKYMFQGWKMSMCETWNLLEDRRLPDEGSNSPVLQQILEPAKQEADGEAEGASPTVQSIKAAWDALEWSTRKRRAEWPYLMQAALRACPDHAHLVFLATFDVKVVPSYMAETTIDFLLHMRESERTVQPARPFDVLSEQDLLAVLRHVLENSPHGYLRVRQSSFYLLIRILGSSLDDLVSLYHELVKYEHPLHKYTRLQIAGKLANSPDPKHKTLAISVLETTLAETDLDINAPQSAALCTAILTSSESGLAKTGAAENGSEPSTSAATPAELFDVLLQRGFEPNLITYTTIIRGLCLKQELDPAIQVLQLILNETKTEPDAYVYSILMNGAKMGCNYPIIQEVARSAAARVIRHPFLWNDFLQAIYLTALNEARQDPEARRPRVVPAFPLMVQAYARVFELAPLRKLFPNINLDLVAAADRGRAPYDSGTTDWSRRNQMGGQQNIVSGKNWEFSEQLAPTVRILPQLSSAELVEPTESTLATMVLGYIQSLSNPYDVISFYTHFRHLLQTGDPMAVRLVQNRGSKVHDIVVMALVQFDGMLRAALDVVSDMLRDAAASLEAGNTRAPTSASASASAGPAGPAGPSSVDMDAAGNGFHPPPSVYTWSILVNGFMLHRQHNQAESVINMMRERGIEPNLVTWNSLLAGYARSQKASNVMKTFERLEASGQEPDDFTYRGLSYLSNQTSVVRQLESRQAQAAKAAEEASSQAAFDAAFSADDAAFKVSQPTDGAASSPPVSHSGHEHGSISSPSHRVDKDLGRLGHSGARTKRRELTYDLDELNRLEGEVAEIAKMMDEEQEDGKKGSE</sequence>
<dbReference type="Pfam" id="PF13041">
    <property type="entry name" value="PPR_2"/>
    <property type="match status" value="1"/>
</dbReference>
<evidence type="ECO:0000313" key="4">
    <source>
        <dbReference type="EMBL" id="KAL1903251.1"/>
    </source>
</evidence>
<name>A0ABR3ZSV3_9PEZI</name>
<evidence type="ECO:0000313" key="5">
    <source>
        <dbReference type="Proteomes" id="UP001583186"/>
    </source>
</evidence>
<dbReference type="Pfam" id="PF12854">
    <property type="entry name" value="PPR_1"/>
    <property type="match status" value="1"/>
</dbReference>
<proteinExistence type="predicted"/>
<feature type="compositionally biased region" description="Low complexity" evidence="3">
    <location>
        <begin position="608"/>
        <end position="625"/>
    </location>
</feature>
<dbReference type="PROSITE" id="PS51375">
    <property type="entry name" value="PPR"/>
    <property type="match status" value="2"/>
</dbReference>
<dbReference type="PANTHER" id="PTHR47933:SF11">
    <property type="entry name" value="PENTATRICOPEPTIDE REPEAT-CONTAINING PROTEIN 2"/>
    <property type="match status" value="1"/>
</dbReference>
<evidence type="ECO:0008006" key="6">
    <source>
        <dbReference type="Google" id="ProtNLM"/>
    </source>
</evidence>
<dbReference type="Gene3D" id="1.25.40.10">
    <property type="entry name" value="Tetratricopeptide repeat domain"/>
    <property type="match status" value="2"/>
</dbReference>
<feature type="region of interest" description="Disordered" evidence="3">
    <location>
        <begin position="601"/>
        <end position="632"/>
    </location>
</feature>
<gene>
    <name evidence="4" type="ORF">Sste5346_000536</name>
</gene>
<reference evidence="4 5" key="1">
    <citation type="journal article" date="2024" name="IMA Fungus">
        <title>IMA Genome - F19 : A genome assembly and annotation guide to empower mycologists, including annotated draft genome sequences of Ceratocystis pirilliformis, Diaporthe australafricana, Fusarium ophioides, Paecilomyces lecythidis, and Sporothrix stenoceras.</title>
        <authorList>
            <person name="Aylward J."/>
            <person name="Wilson A.M."/>
            <person name="Visagie C.M."/>
            <person name="Spraker J."/>
            <person name="Barnes I."/>
            <person name="Buitendag C."/>
            <person name="Ceriani C."/>
            <person name="Del Mar Angel L."/>
            <person name="du Plessis D."/>
            <person name="Fuchs T."/>
            <person name="Gasser K."/>
            <person name="Kramer D."/>
            <person name="Li W."/>
            <person name="Munsamy K."/>
            <person name="Piso A."/>
            <person name="Price J.L."/>
            <person name="Sonnekus B."/>
            <person name="Thomas C."/>
            <person name="van der Nest A."/>
            <person name="van Dijk A."/>
            <person name="van Heerden A."/>
            <person name="van Vuuren N."/>
            <person name="Yilmaz N."/>
            <person name="Duong T.A."/>
            <person name="van der Merwe N.A."/>
            <person name="Wingfield M.J."/>
            <person name="Wingfield B.D."/>
        </authorList>
    </citation>
    <scope>NUCLEOTIDE SEQUENCE [LARGE SCALE GENOMIC DNA]</scope>
    <source>
        <strain evidence="4 5">CMW 5346</strain>
    </source>
</reference>
<dbReference type="NCBIfam" id="TIGR00756">
    <property type="entry name" value="PPR"/>
    <property type="match status" value="1"/>
</dbReference>
<dbReference type="EMBL" id="JAWCUI010000002">
    <property type="protein sequence ID" value="KAL1903251.1"/>
    <property type="molecule type" value="Genomic_DNA"/>
</dbReference>
<dbReference type="Proteomes" id="UP001583186">
    <property type="component" value="Unassembled WGS sequence"/>
</dbReference>
<keyword evidence="1" id="KW-0677">Repeat</keyword>
<evidence type="ECO:0000256" key="1">
    <source>
        <dbReference type="ARBA" id="ARBA00022737"/>
    </source>
</evidence>
<protein>
    <recommendedName>
        <fullName evidence="6">Pentatricopeptide repeat protein</fullName>
    </recommendedName>
</protein>
<dbReference type="PANTHER" id="PTHR47933">
    <property type="entry name" value="PENTATRICOPEPTIDE REPEAT-CONTAINING PROTEIN 1, MITOCHONDRIAL"/>
    <property type="match status" value="1"/>
</dbReference>
<dbReference type="InterPro" id="IPR051240">
    <property type="entry name" value="Mito_RNA-Proc/Resp"/>
</dbReference>
<accession>A0ABR3ZSV3</accession>
<evidence type="ECO:0000256" key="3">
    <source>
        <dbReference type="SAM" id="MobiDB-lite"/>
    </source>
</evidence>
<keyword evidence="5" id="KW-1185">Reference proteome</keyword>
<feature type="repeat" description="PPR" evidence="2">
    <location>
        <begin position="675"/>
        <end position="709"/>
    </location>
</feature>
<feature type="region of interest" description="Disordered" evidence="3">
    <location>
        <begin position="764"/>
        <end position="814"/>
    </location>
</feature>